<dbReference type="KEGG" id="reh:PHG162"/>
<dbReference type="HOGENOM" id="CLU_3151873_0_0_4"/>
<sequence length="48" mass="5085">MAHLGLTYEQHLLAAGCFASPGVAGGKKVSVERLSEEFRDSPPNRGEA</sequence>
<gene>
    <name evidence="1" type="ordered locus">PHG162</name>
</gene>
<accession>Q7WXH2</accession>
<keyword evidence="1" id="KW-0614">Plasmid</keyword>
<dbReference type="AlphaFoldDB" id="Q7WXH2"/>
<evidence type="ECO:0000313" key="2">
    <source>
        <dbReference type="Proteomes" id="UP000008210"/>
    </source>
</evidence>
<geneLocation type="plasmid" evidence="1 2">
    <name>megaplasmid pHG1</name>
</geneLocation>
<reference evidence="1 2" key="1">
    <citation type="journal article" date="2003" name="J. Mol. Biol.">
        <title>Complete nucleotide sequence of pHG1: a Ralstonia eutropha H16 megaplasmid encoding key enzymes of H(2)-based lithoautotrophy and anaerobiosis.</title>
        <authorList>
            <person name="Schwartz E."/>
            <person name="Henne A."/>
            <person name="Cramm R."/>
            <person name="Eitinger T."/>
            <person name="Friedrich B."/>
            <person name="Gottschalk G."/>
        </authorList>
    </citation>
    <scope>NUCLEOTIDE SEQUENCE [LARGE SCALE GENOMIC DNA]</scope>
    <source>
        <strain evidence="2">ATCC 17699 / DSM 428 / KCTC 22496 / NCIMB 10442 / H16 / Stanier 337</strain>
        <plasmid evidence="1 2">megaplasmid pHG1</plasmid>
    </source>
</reference>
<keyword evidence="2" id="KW-1185">Reference proteome</keyword>
<evidence type="ECO:0000313" key="1">
    <source>
        <dbReference type="EMBL" id="AAP85914.1"/>
    </source>
</evidence>
<dbReference type="RefSeq" id="WP_011154077.1">
    <property type="nucleotide sequence ID" value="NC_005241.1"/>
</dbReference>
<protein>
    <submittedName>
        <fullName evidence="1">Uncharacterized protein</fullName>
    </submittedName>
</protein>
<name>Q7WXH2_CUPNH</name>
<organism evidence="1 2">
    <name type="scientific">Cupriavidus necator (strain ATCC 17699 / DSM 428 / KCTC 22496 / NCIMB 10442 / H16 / Stanier 337)</name>
    <name type="common">Ralstonia eutropha</name>
    <dbReference type="NCBI Taxonomy" id="381666"/>
    <lineage>
        <taxon>Bacteria</taxon>
        <taxon>Pseudomonadati</taxon>
        <taxon>Pseudomonadota</taxon>
        <taxon>Betaproteobacteria</taxon>
        <taxon>Burkholderiales</taxon>
        <taxon>Burkholderiaceae</taxon>
        <taxon>Cupriavidus</taxon>
    </lineage>
</organism>
<proteinExistence type="predicted"/>
<dbReference type="EMBL" id="AY305378">
    <property type="protein sequence ID" value="AAP85914.1"/>
    <property type="molecule type" value="Genomic_DNA"/>
</dbReference>
<dbReference type="Proteomes" id="UP000008210">
    <property type="component" value="Plasmid megaplasmid pHG1"/>
</dbReference>